<keyword evidence="2" id="KW-1185">Reference proteome</keyword>
<feature type="non-terminal residue" evidence="1">
    <location>
        <position position="1"/>
    </location>
</feature>
<sequence>SPQMSAHHHIFRILDLSGKSDINNDKEEARSLNIVMNAHNLFMDGQAELTYMMKKVFGLIETTEIRKFRIERAMKAFDNEKLNETPWLAQPIAKVFDLAMGMEN</sequence>
<name>A0AAV5U9W1_9BILA</name>
<dbReference type="EMBL" id="BTSX01000006">
    <property type="protein sequence ID" value="GMT03664.1"/>
    <property type="molecule type" value="Genomic_DNA"/>
</dbReference>
<gene>
    <name evidence="1" type="ORF">PENTCL1PPCAC_25838</name>
</gene>
<accession>A0AAV5U9W1</accession>
<evidence type="ECO:0000313" key="2">
    <source>
        <dbReference type="Proteomes" id="UP001432027"/>
    </source>
</evidence>
<comment type="caution">
    <text evidence="1">The sequence shown here is derived from an EMBL/GenBank/DDBJ whole genome shotgun (WGS) entry which is preliminary data.</text>
</comment>
<feature type="non-terminal residue" evidence="1">
    <location>
        <position position="104"/>
    </location>
</feature>
<proteinExistence type="predicted"/>
<reference evidence="1" key="1">
    <citation type="submission" date="2023-10" db="EMBL/GenBank/DDBJ databases">
        <title>Genome assembly of Pristionchus species.</title>
        <authorList>
            <person name="Yoshida K."/>
            <person name="Sommer R.J."/>
        </authorList>
    </citation>
    <scope>NUCLEOTIDE SEQUENCE</scope>
    <source>
        <strain evidence="1">RS0144</strain>
    </source>
</reference>
<organism evidence="1 2">
    <name type="scientific">Pristionchus entomophagus</name>
    <dbReference type="NCBI Taxonomy" id="358040"/>
    <lineage>
        <taxon>Eukaryota</taxon>
        <taxon>Metazoa</taxon>
        <taxon>Ecdysozoa</taxon>
        <taxon>Nematoda</taxon>
        <taxon>Chromadorea</taxon>
        <taxon>Rhabditida</taxon>
        <taxon>Rhabditina</taxon>
        <taxon>Diplogasteromorpha</taxon>
        <taxon>Diplogasteroidea</taxon>
        <taxon>Neodiplogasteridae</taxon>
        <taxon>Pristionchus</taxon>
    </lineage>
</organism>
<dbReference type="Proteomes" id="UP001432027">
    <property type="component" value="Unassembled WGS sequence"/>
</dbReference>
<protein>
    <submittedName>
        <fullName evidence="1">Uncharacterized protein</fullName>
    </submittedName>
</protein>
<evidence type="ECO:0000313" key="1">
    <source>
        <dbReference type="EMBL" id="GMT03664.1"/>
    </source>
</evidence>
<dbReference type="AlphaFoldDB" id="A0AAV5U9W1"/>